<proteinExistence type="predicted"/>
<dbReference type="Proteomes" id="UP000582981">
    <property type="component" value="Unassembled WGS sequence"/>
</dbReference>
<dbReference type="RefSeq" id="WP_177143015.1">
    <property type="nucleotide sequence ID" value="NZ_JACAPU010000001.1"/>
</dbReference>
<evidence type="ECO:0000256" key="1">
    <source>
        <dbReference type="SAM" id="MobiDB-lite"/>
    </source>
</evidence>
<comment type="caution">
    <text evidence="2">The sequence shown here is derived from an EMBL/GenBank/DDBJ whole genome shotgun (WGS) entry which is preliminary data.</text>
</comment>
<evidence type="ECO:0000313" key="3">
    <source>
        <dbReference type="Proteomes" id="UP000582981"/>
    </source>
</evidence>
<dbReference type="AlphaFoldDB" id="A0A7Y7W8Y4"/>
<accession>A0A7Y7W8Y4</accession>
<name>A0A7Y7W8Y4_9PSED</name>
<protein>
    <submittedName>
        <fullName evidence="2">Uncharacterized protein</fullName>
    </submittedName>
</protein>
<sequence length="275" mass="31111">MSHKKPRTSPLHSTNPGTSRGFIKSGNNRLFRPLEKPQLFWDFFGKEYEFIDISPWGINIPLEVTTVSARVNVHVSIHGFPPGTRISTQWQTADHGIVFKSDPAPISWPSPYQRIPIPHDQLVRFENQTVRVSYYLHQMDDLPVESEVTTVNVNPMVIGSFPIVEGVMNAQLKVADYPNGIDVTVNAIEHIKSYGRVNSWWNTYRVVGNELILLYTQEQIVRAVPGMNYQFQYSPVAYTGYPDDARATCGTKVFLTPEGQPFPEFGIGGLDFKLI</sequence>
<evidence type="ECO:0000313" key="2">
    <source>
        <dbReference type="EMBL" id="NWB44932.1"/>
    </source>
</evidence>
<dbReference type="EMBL" id="JACAPU010000001">
    <property type="protein sequence ID" value="NWB44932.1"/>
    <property type="molecule type" value="Genomic_DNA"/>
</dbReference>
<reference evidence="2 3" key="1">
    <citation type="submission" date="2020-04" db="EMBL/GenBank/DDBJ databases">
        <title>Molecular characterization of pseudomonads from Agaricus bisporus reveal novel blotch 2 pathogens in Western Europe.</title>
        <authorList>
            <person name="Taparia T."/>
            <person name="Krijger M."/>
            <person name="Haynes E."/>
            <person name="Elpinstone J.G."/>
            <person name="Noble R."/>
            <person name="Van Der Wolf J."/>
        </authorList>
    </citation>
    <scope>NUCLEOTIDE SEQUENCE [LARGE SCALE GENOMIC DNA]</scope>
    <source>
        <strain evidence="2 3">F1001</strain>
    </source>
</reference>
<organism evidence="2 3">
    <name type="scientific">Pseudomonas gingeri</name>
    <dbReference type="NCBI Taxonomy" id="117681"/>
    <lineage>
        <taxon>Bacteria</taxon>
        <taxon>Pseudomonadati</taxon>
        <taxon>Pseudomonadota</taxon>
        <taxon>Gammaproteobacteria</taxon>
        <taxon>Pseudomonadales</taxon>
        <taxon>Pseudomonadaceae</taxon>
        <taxon>Pseudomonas</taxon>
    </lineage>
</organism>
<feature type="region of interest" description="Disordered" evidence="1">
    <location>
        <begin position="1"/>
        <end position="26"/>
    </location>
</feature>
<gene>
    <name evidence="2" type="ORF">HX829_00365</name>
</gene>